<dbReference type="RefSeq" id="WP_119324956.1">
    <property type="nucleotide sequence ID" value="NZ_AP025739.1"/>
</dbReference>
<sequence length="185" mass="20484">MILRLPPYAIPFPDEILHGRSPGKAIREIVTEHIEELPANSVLPLDFEGVRFVDYSFSDEFVAKLVKRIAGGDLVGKFVVLYHLSDLVRENIQAALTLRQLVAVHQRTNGDVELLGRVNEETLDTFNLARTKGKLTARDLSIDGNLSITASSNRLSRLTDMGIMARVSNIPVEAGGRQYVFSAII</sequence>
<protein>
    <submittedName>
        <fullName evidence="1">Uncharacterized protein</fullName>
    </submittedName>
</protein>
<proteinExistence type="predicted"/>
<gene>
    <name evidence="1" type="ORF">CCAX7_35470</name>
</gene>
<evidence type="ECO:0000313" key="1">
    <source>
        <dbReference type="EMBL" id="BDI31496.1"/>
    </source>
</evidence>
<name>A0A402D672_9BACT</name>
<dbReference type="Proteomes" id="UP000287394">
    <property type="component" value="Chromosome"/>
</dbReference>
<accession>A0A402D672</accession>
<dbReference type="OrthoDB" id="8455529at2"/>
<reference evidence="1 2" key="1">
    <citation type="journal article" date="2019" name="Int. J. Syst. Evol. Microbiol.">
        <title>Capsulimonas corticalis gen. nov., sp. nov., an aerobic capsulated bacterium, of a novel bacterial order, Capsulimonadales ord. nov., of the class Armatimonadia of the phylum Armatimonadetes.</title>
        <authorList>
            <person name="Li J."/>
            <person name="Kudo C."/>
            <person name="Tonouchi A."/>
        </authorList>
    </citation>
    <scope>NUCLEOTIDE SEQUENCE [LARGE SCALE GENOMIC DNA]</scope>
    <source>
        <strain evidence="1 2">AX-7</strain>
    </source>
</reference>
<evidence type="ECO:0000313" key="2">
    <source>
        <dbReference type="Proteomes" id="UP000287394"/>
    </source>
</evidence>
<dbReference type="AlphaFoldDB" id="A0A402D672"/>
<dbReference type="KEGG" id="ccot:CCAX7_35470"/>
<organism evidence="1 2">
    <name type="scientific">Capsulimonas corticalis</name>
    <dbReference type="NCBI Taxonomy" id="2219043"/>
    <lineage>
        <taxon>Bacteria</taxon>
        <taxon>Bacillati</taxon>
        <taxon>Armatimonadota</taxon>
        <taxon>Armatimonadia</taxon>
        <taxon>Capsulimonadales</taxon>
        <taxon>Capsulimonadaceae</taxon>
        <taxon>Capsulimonas</taxon>
    </lineage>
</organism>
<dbReference type="EMBL" id="AP025739">
    <property type="protein sequence ID" value="BDI31496.1"/>
    <property type="molecule type" value="Genomic_DNA"/>
</dbReference>
<keyword evidence="2" id="KW-1185">Reference proteome</keyword>